<dbReference type="GeneID" id="24922195"/>
<reference evidence="8" key="1">
    <citation type="submission" date="2010-02" db="EMBL/GenBank/DDBJ databases">
        <title>Sequencing and annotation of the Blastocystis hominis genome.</title>
        <authorList>
            <person name="Wincker P."/>
        </authorList>
    </citation>
    <scope>NUCLEOTIDE SEQUENCE</scope>
    <source>
        <strain evidence="8">Singapore isolate B</strain>
    </source>
</reference>
<evidence type="ECO:0000256" key="3">
    <source>
        <dbReference type="ARBA" id="ARBA00009466"/>
    </source>
</evidence>
<dbReference type="GO" id="GO:0005737">
    <property type="term" value="C:cytoplasm"/>
    <property type="evidence" value="ECO:0007669"/>
    <property type="project" value="UniProtKB-SubCell"/>
</dbReference>
<gene>
    <name evidence="8" type="ORF">GSBLH_T00006070001</name>
</gene>
<dbReference type="InParanoid" id="D8LW61"/>
<comment type="similarity">
    <text evidence="3">Belongs to the exportin family.</text>
</comment>
<dbReference type="FunCoup" id="D8LW61">
    <property type="interactions" value="291"/>
</dbReference>
<keyword evidence="9" id="KW-1185">Reference proteome</keyword>
<evidence type="ECO:0000256" key="5">
    <source>
        <dbReference type="ARBA" id="ARBA00022490"/>
    </source>
</evidence>
<evidence type="ECO:0000256" key="7">
    <source>
        <dbReference type="ARBA" id="ARBA00023242"/>
    </source>
</evidence>
<dbReference type="InterPro" id="IPR011989">
    <property type="entry name" value="ARM-like"/>
</dbReference>
<dbReference type="OrthoDB" id="244158at2759"/>
<comment type="subcellular location">
    <subcellularLocation>
        <location evidence="2">Cytoplasm</location>
    </subcellularLocation>
    <subcellularLocation>
        <location evidence="1">Nucleus</location>
    </subcellularLocation>
</comment>
<dbReference type="Gene3D" id="1.25.10.10">
    <property type="entry name" value="Leucine-rich Repeat Variant"/>
    <property type="match status" value="1"/>
</dbReference>
<keyword evidence="5" id="KW-0963">Cytoplasm</keyword>
<evidence type="ECO:0000313" key="8">
    <source>
        <dbReference type="EMBL" id="CBK20050.2"/>
    </source>
</evidence>
<protein>
    <recommendedName>
        <fullName evidence="10">Importin N-terminal domain-containing protein</fullName>
    </recommendedName>
</protein>
<evidence type="ECO:0000256" key="1">
    <source>
        <dbReference type="ARBA" id="ARBA00004123"/>
    </source>
</evidence>
<dbReference type="AlphaFoldDB" id="D8LW61"/>
<dbReference type="GO" id="GO:0005643">
    <property type="term" value="C:nuclear pore"/>
    <property type="evidence" value="ECO:0007669"/>
    <property type="project" value="TreeGrafter"/>
</dbReference>
<dbReference type="GO" id="GO:0005049">
    <property type="term" value="F:nuclear export signal receptor activity"/>
    <property type="evidence" value="ECO:0007669"/>
    <property type="project" value="InterPro"/>
</dbReference>
<dbReference type="OMA" id="DCFHELC"/>
<evidence type="ECO:0000256" key="2">
    <source>
        <dbReference type="ARBA" id="ARBA00004496"/>
    </source>
</evidence>
<keyword evidence="6" id="KW-0653">Protein transport</keyword>
<dbReference type="InterPro" id="IPR044189">
    <property type="entry name" value="XPO4/7-like"/>
</dbReference>
<keyword evidence="4" id="KW-0813">Transport</keyword>
<proteinExistence type="inferred from homology"/>
<name>D8LW61_BLAHO</name>
<evidence type="ECO:0008006" key="10">
    <source>
        <dbReference type="Google" id="ProtNLM"/>
    </source>
</evidence>
<dbReference type="Proteomes" id="UP000008312">
    <property type="component" value="Unassembled WGS sequence"/>
</dbReference>
<dbReference type="PANTHER" id="PTHR12596">
    <property type="entry name" value="EXPORTIN 4,7-RELATED"/>
    <property type="match status" value="1"/>
</dbReference>
<dbReference type="GO" id="GO:0006611">
    <property type="term" value="P:protein export from nucleus"/>
    <property type="evidence" value="ECO:0007669"/>
    <property type="project" value="TreeGrafter"/>
</dbReference>
<accession>D8LW61</accession>
<sequence length="990" mass="113731">MQIITSPHELFERVDDPTPLVMGALSMKNMIVSPKGETFIFRYLLNHINTHSNVVHALCSVIGRIIKVSYLTDLRQRKLLSEMGEFFSGGLFYQKSFFVLYHFPFLLIVVFETHSTFRSTAIIFCDTMLLPILKQTLSYIPTSSPYPQLTPEYIVFYSSLLRLFNVILQFDFSGSKNESMADEVEMLLIPSDWSPYVTSPSLLSFLYFIYTNSDCTLASIAAESVLYLTSMRRSIFSSSPDAIGFYGEILRALNIIIKQQTHLEDSTCHLLICQILSKLKLNIQFNEIIKFKEFPEFFQTVSQFATSSIEQYGYFGDFLYILIFWARIVESLRYTNAPIQDYYPLDKMKQDILNVVHAFVYTFPEHLDELMDDSFGNPLLNIDKFMKDEERLGILLCYDSGVVTEWILQLATPRWPARDMQDSSIVAWSLLLISIFLKRLKFTDLQVKSNMHLDASRLCSFAFAVSKVLNEETPSILVENYKLNAIVNMQGEGTKNYTSQRIEAFKVFFTRILDGEVASVLNHFIYFILFSLALPSLSSFCVYQAVSLFDLLSKNMNARAVLVHVSSVRALIVNHRDTQLSALALPEHMRYRTVFYCALTQIMLHAAVPGDLEGFTKPFINELQEMKQKQQFGALVPLLRDLTGVFRACADEKNFVCCYDLLCPLCFEVVELQIDNEWGNPFFSTALFRFLAELSLNRSSRINSDDPSPRIALFFRFIASIAQKYFIFAATLYQSSPSNPIYPNSCLKAFQILFEILSNLFAGSYVPFGALLYYNDPYLFELMSAIAQAIPALDLSGLETIPKLGVSFFSFLRALFTSSMLVVSSLPRDIFFLFVRYCIAGLSSDNESIVKYSCSSIDSLATFIYHNHKSCSQICRRLVEFIQSENDFWYLIIEQLFDVLLFTKSSLQWDLSRPLLSVFLVDESSMQRYAQNLCLNQSETMVQQIVEVFEELSKSADRSLETWSREMFTITLTKLVRRLTQFSIQRREFA</sequence>
<evidence type="ECO:0000256" key="4">
    <source>
        <dbReference type="ARBA" id="ARBA00022448"/>
    </source>
</evidence>
<evidence type="ECO:0000256" key="6">
    <source>
        <dbReference type="ARBA" id="ARBA00022927"/>
    </source>
</evidence>
<keyword evidence="7" id="KW-0539">Nucleus</keyword>
<dbReference type="EMBL" id="FN668638">
    <property type="protein sequence ID" value="CBK20050.2"/>
    <property type="molecule type" value="Genomic_DNA"/>
</dbReference>
<organism evidence="8">
    <name type="scientific">Blastocystis hominis</name>
    <dbReference type="NCBI Taxonomy" id="12968"/>
    <lineage>
        <taxon>Eukaryota</taxon>
        <taxon>Sar</taxon>
        <taxon>Stramenopiles</taxon>
        <taxon>Bigyra</taxon>
        <taxon>Opalozoa</taxon>
        <taxon>Opalinata</taxon>
        <taxon>Blastocystidae</taxon>
        <taxon>Blastocystis</taxon>
    </lineage>
</organism>
<dbReference type="RefSeq" id="XP_012894098.1">
    <property type="nucleotide sequence ID" value="XM_013038644.1"/>
</dbReference>
<dbReference type="PANTHER" id="PTHR12596:SF2">
    <property type="entry name" value="EXPORTIN-7 ISOFORM X1"/>
    <property type="match status" value="1"/>
</dbReference>
<evidence type="ECO:0000313" key="9">
    <source>
        <dbReference type="Proteomes" id="UP000008312"/>
    </source>
</evidence>